<accession>A0ACC2AG81</accession>
<name>A0ACC2AG81_DIPCM</name>
<dbReference type="Proteomes" id="UP001162992">
    <property type="component" value="Chromosome 22"/>
</dbReference>
<evidence type="ECO:0000313" key="1">
    <source>
        <dbReference type="EMBL" id="KAJ7516569.1"/>
    </source>
</evidence>
<proteinExistence type="predicted"/>
<gene>
    <name evidence="1" type="ORF">O6H91_22G063300</name>
</gene>
<keyword evidence="2" id="KW-1185">Reference proteome</keyword>
<dbReference type="EMBL" id="CM055113">
    <property type="protein sequence ID" value="KAJ7516569.1"/>
    <property type="molecule type" value="Genomic_DNA"/>
</dbReference>
<evidence type="ECO:0000313" key="2">
    <source>
        <dbReference type="Proteomes" id="UP001162992"/>
    </source>
</evidence>
<reference evidence="2" key="1">
    <citation type="journal article" date="2024" name="Proc. Natl. Acad. Sci. U.S.A.">
        <title>Extraordinary preservation of gene collinearity over three hundred million years revealed in homosporous lycophytes.</title>
        <authorList>
            <person name="Li C."/>
            <person name="Wickell D."/>
            <person name="Kuo L.Y."/>
            <person name="Chen X."/>
            <person name="Nie B."/>
            <person name="Liao X."/>
            <person name="Peng D."/>
            <person name="Ji J."/>
            <person name="Jenkins J."/>
            <person name="Williams M."/>
            <person name="Shu S."/>
            <person name="Plott C."/>
            <person name="Barry K."/>
            <person name="Rajasekar S."/>
            <person name="Grimwood J."/>
            <person name="Han X."/>
            <person name="Sun S."/>
            <person name="Hou Z."/>
            <person name="He W."/>
            <person name="Dai G."/>
            <person name="Sun C."/>
            <person name="Schmutz J."/>
            <person name="Leebens-Mack J.H."/>
            <person name="Li F.W."/>
            <person name="Wang L."/>
        </authorList>
    </citation>
    <scope>NUCLEOTIDE SEQUENCE [LARGE SCALE GENOMIC DNA]</scope>
    <source>
        <strain evidence="2">cv. PW_Plant_1</strain>
    </source>
</reference>
<comment type="caution">
    <text evidence="1">The sequence shown here is derived from an EMBL/GenBank/DDBJ whole genome shotgun (WGS) entry which is preliminary data.</text>
</comment>
<organism evidence="1 2">
    <name type="scientific">Diphasiastrum complanatum</name>
    <name type="common">Issler's clubmoss</name>
    <name type="synonym">Lycopodium complanatum</name>
    <dbReference type="NCBI Taxonomy" id="34168"/>
    <lineage>
        <taxon>Eukaryota</taxon>
        <taxon>Viridiplantae</taxon>
        <taxon>Streptophyta</taxon>
        <taxon>Embryophyta</taxon>
        <taxon>Tracheophyta</taxon>
        <taxon>Lycopodiopsida</taxon>
        <taxon>Lycopodiales</taxon>
        <taxon>Lycopodiaceae</taxon>
        <taxon>Lycopodioideae</taxon>
        <taxon>Diphasiastrum</taxon>
    </lineage>
</organism>
<protein>
    <submittedName>
        <fullName evidence="1">Uncharacterized protein</fullName>
    </submittedName>
</protein>
<sequence length="347" mass="38861">MGISGEEWTVVVRRGKVKLRSAPSSSCKQTAALSTSLPPLKSLRPLVPVLISQLDQQPPSTSPKHLKSSDFKCSLRSFSSKKACIDGLLKGNALEENFEEEKKLVLKMEKAMEKVEHSDFFRKLSDQFQSLKLPETLIRPLAAKVNANGSILTIQVSANESVRRQSAYLEGNSTSHQNTAEIGMEIVVYGVGSILSSEVSRCQLSLALLLRKKFLYIANVLVFDPVLTALEQKVITCLGCSMLMHNEEGRRTVKVPTVFYMPHCEVTLYDNLLQANWVDHHLSSLAILGNSFGVYQERWSTSPNFKIPRPNYVLQLQKHVEEHTIDASSFPVQSAFNDMSWHLFPLK</sequence>